<feature type="compositionally biased region" description="Polar residues" evidence="1">
    <location>
        <begin position="34"/>
        <end position="51"/>
    </location>
</feature>
<proteinExistence type="predicted"/>
<evidence type="ECO:0000256" key="1">
    <source>
        <dbReference type="SAM" id="MobiDB-lite"/>
    </source>
</evidence>
<organism evidence="2">
    <name type="scientific">Gongylonema pulchrum</name>
    <dbReference type="NCBI Taxonomy" id="637853"/>
    <lineage>
        <taxon>Eukaryota</taxon>
        <taxon>Metazoa</taxon>
        <taxon>Ecdysozoa</taxon>
        <taxon>Nematoda</taxon>
        <taxon>Chromadorea</taxon>
        <taxon>Rhabditida</taxon>
        <taxon>Spirurina</taxon>
        <taxon>Spiruromorpha</taxon>
        <taxon>Spiruroidea</taxon>
        <taxon>Gongylonematidae</taxon>
        <taxon>Gongylonema</taxon>
    </lineage>
</organism>
<name>A0A183CV79_9BILA</name>
<sequence length="192" mass="21092">LKTAVSAESVYLSGLLKRGSNGIRQSGHEIVSSARQQRLNKSSARSTSRVDSTSAEVSSTTEEFYDRLGVKGLVSDRYNAANNTVKVVSASPTTLFGRAITETAASHASEPISRNIGLLIRIHLFCKLRSCFTTEMTCSSINGSFQMRPKFDGAVRKRRIQKTQLVKSHVLSLPKAVLVQKFVRPSIFDRLS</sequence>
<evidence type="ECO:0000313" key="2">
    <source>
        <dbReference type="WBParaSite" id="GPUH_0000036901-mRNA-1"/>
    </source>
</evidence>
<reference evidence="2" key="1">
    <citation type="submission" date="2016-06" db="UniProtKB">
        <authorList>
            <consortium name="WormBaseParasite"/>
        </authorList>
    </citation>
    <scope>IDENTIFICATION</scope>
</reference>
<dbReference type="AlphaFoldDB" id="A0A183CV79"/>
<protein>
    <submittedName>
        <fullName evidence="2">Pecanex-like protein</fullName>
    </submittedName>
</protein>
<feature type="region of interest" description="Disordered" evidence="1">
    <location>
        <begin position="34"/>
        <end position="56"/>
    </location>
</feature>
<dbReference type="WBParaSite" id="GPUH_0000036901-mRNA-1">
    <property type="protein sequence ID" value="GPUH_0000036901-mRNA-1"/>
    <property type="gene ID" value="GPUH_0000036901"/>
</dbReference>
<accession>A0A183CV79</accession>